<evidence type="ECO:0000313" key="5">
    <source>
        <dbReference type="EMBL" id="WZL77165.1"/>
    </source>
</evidence>
<evidence type="ECO:0000259" key="4">
    <source>
        <dbReference type="Pfam" id="PF17479"/>
    </source>
</evidence>
<evidence type="ECO:0000256" key="1">
    <source>
        <dbReference type="SAM" id="MobiDB-lite"/>
    </source>
</evidence>
<dbReference type="Pfam" id="PF11258">
    <property type="entry name" value="DUF3048"/>
    <property type="match status" value="1"/>
</dbReference>
<dbReference type="Pfam" id="PF17479">
    <property type="entry name" value="DUF3048_C"/>
    <property type="match status" value="1"/>
</dbReference>
<dbReference type="RefSeq" id="WP_369019331.1">
    <property type="nucleotide sequence ID" value="NZ_CP121689.1"/>
</dbReference>
<keyword evidence="2" id="KW-0812">Transmembrane</keyword>
<feature type="domain" description="DUF3048" evidence="3">
    <location>
        <begin position="200"/>
        <end position="333"/>
    </location>
</feature>
<gene>
    <name evidence="5" type="ORF">QBE54_05475</name>
</gene>
<dbReference type="InterPro" id="IPR035328">
    <property type="entry name" value="DUF3048_C"/>
</dbReference>
<feature type="transmembrane region" description="Helical" evidence="2">
    <location>
        <begin position="7"/>
        <end position="31"/>
    </location>
</feature>
<evidence type="ECO:0000313" key="6">
    <source>
        <dbReference type="Proteomes" id="UP001461341"/>
    </source>
</evidence>
<dbReference type="InterPro" id="IPR021416">
    <property type="entry name" value="DUF3048_N"/>
</dbReference>
<protein>
    <submittedName>
        <fullName evidence="5">DUF3048 domain-containing protein</fullName>
    </submittedName>
</protein>
<dbReference type="Gene3D" id="3.50.90.10">
    <property type="entry name" value="YerB-like"/>
    <property type="match status" value="1"/>
</dbReference>
<name>A0ABZ2YDU1_9BACT</name>
<sequence length="484" mass="54067">MLDEKRVWSFALSISILINIAVIAVASVYWLSYRYLPKPEEVVVVELLELPAEEAPASLESEETQKVAELKPQTTPPEESIERPPQTIEEEISTSVESNKPQTQLPKPEIELPPAELTLARSSPSGAELLTKGEEIKIEEKLQKQSILSTEVIKSKIEEAGTSPLLARIAERTTQEVESTAGRNLLMGDVAPPTSDVEKKSPFTQRPFAIIVENAPAARPQSGLSQADIVYEIMAEGGITRFLAIFQSEDAEKIGPLRSARPYFVMKAAEHNAVLVHCGGSVEAYTYLQQLALDHIDEMKNFRAFWRSKDRNPPHNLYTSLTSLKEESNRLGYSKPALATYFPVSGNINITNETFPSARKIEIHYTGSYQVAFEYDPSKNIYLRRVNGETHIDALNGNPITARVVIVQVTKQRVQDEEGRLAINFVGKGKGWACFQGKLIPVTWSKQTLEDKTSYYLENGEKLVIPPGKIWIEVVNEKTEVVFQ</sequence>
<evidence type="ECO:0000256" key="2">
    <source>
        <dbReference type="SAM" id="Phobius"/>
    </source>
</evidence>
<keyword evidence="6" id="KW-1185">Reference proteome</keyword>
<proteinExistence type="predicted"/>
<accession>A0ABZ2YDU1</accession>
<feature type="region of interest" description="Disordered" evidence="1">
    <location>
        <begin position="55"/>
        <end position="108"/>
    </location>
</feature>
<dbReference type="InterPro" id="IPR023158">
    <property type="entry name" value="YerB-like_sf"/>
</dbReference>
<dbReference type="Proteomes" id="UP001461341">
    <property type="component" value="Chromosome"/>
</dbReference>
<feature type="domain" description="DUF3048" evidence="4">
    <location>
        <begin position="361"/>
        <end position="472"/>
    </location>
</feature>
<evidence type="ECO:0000259" key="3">
    <source>
        <dbReference type="Pfam" id="PF11258"/>
    </source>
</evidence>
<reference evidence="5 6" key="1">
    <citation type="submission" date="2023-03" db="EMBL/GenBank/DDBJ databases">
        <title>Novel Species.</title>
        <authorList>
            <person name="Ma S."/>
        </authorList>
    </citation>
    <scope>NUCLEOTIDE SEQUENCE [LARGE SCALE GENOMIC DNA]</scope>
    <source>
        <strain evidence="5 6">B11</strain>
    </source>
</reference>
<dbReference type="SUPFAM" id="SSF159774">
    <property type="entry name" value="YerB-like"/>
    <property type="match status" value="1"/>
</dbReference>
<keyword evidence="2" id="KW-0472">Membrane</keyword>
<organism evidence="5 6">
    <name type="scientific">Thermatribacter velox</name>
    <dbReference type="NCBI Taxonomy" id="3039681"/>
    <lineage>
        <taxon>Bacteria</taxon>
        <taxon>Pseudomonadati</taxon>
        <taxon>Atribacterota</taxon>
        <taxon>Atribacteria</taxon>
        <taxon>Atribacterales</taxon>
        <taxon>Thermatribacteraceae</taxon>
        <taxon>Thermatribacter</taxon>
    </lineage>
</organism>
<dbReference type="EMBL" id="CP121689">
    <property type="protein sequence ID" value="WZL77165.1"/>
    <property type="molecule type" value="Genomic_DNA"/>
</dbReference>
<keyword evidence="2" id="KW-1133">Transmembrane helix</keyword>